<dbReference type="NCBIfam" id="TIGR02226">
    <property type="entry name" value="two_anch"/>
    <property type="match status" value="1"/>
</dbReference>
<keyword evidence="1" id="KW-0472">Membrane</keyword>
<dbReference type="Proteomes" id="UP001597469">
    <property type="component" value="Unassembled WGS sequence"/>
</dbReference>
<evidence type="ECO:0000313" key="4">
    <source>
        <dbReference type="Proteomes" id="UP001597469"/>
    </source>
</evidence>
<comment type="caution">
    <text evidence="3">The sequence shown here is derived from an EMBL/GenBank/DDBJ whole genome shotgun (WGS) entry which is preliminary data.</text>
</comment>
<dbReference type="RefSeq" id="WP_381518406.1">
    <property type="nucleotide sequence ID" value="NZ_JBHULN010000001.1"/>
</dbReference>
<evidence type="ECO:0000259" key="2">
    <source>
        <dbReference type="Pfam" id="PF07584"/>
    </source>
</evidence>
<gene>
    <name evidence="3" type="ORF">ACFSUS_02155</name>
</gene>
<proteinExistence type="predicted"/>
<keyword evidence="1" id="KW-1133">Transmembrane helix</keyword>
<keyword evidence="1" id="KW-0812">Transmembrane</keyword>
<feature type="transmembrane region" description="Helical" evidence="1">
    <location>
        <begin position="56"/>
        <end position="78"/>
    </location>
</feature>
<organism evidence="3 4">
    <name type="scientific">Spirosoma soli</name>
    <dbReference type="NCBI Taxonomy" id="1770529"/>
    <lineage>
        <taxon>Bacteria</taxon>
        <taxon>Pseudomonadati</taxon>
        <taxon>Bacteroidota</taxon>
        <taxon>Cytophagia</taxon>
        <taxon>Cytophagales</taxon>
        <taxon>Cytophagaceae</taxon>
        <taxon>Spirosoma</taxon>
    </lineage>
</organism>
<dbReference type="Pfam" id="PF07584">
    <property type="entry name" value="BatA"/>
    <property type="match status" value="1"/>
</dbReference>
<dbReference type="InterPro" id="IPR011933">
    <property type="entry name" value="Double_TM_dom"/>
</dbReference>
<evidence type="ECO:0000256" key="1">
    <source>
        <dbReference type="SAM" id="Phobius"/>
    </source>
</evidence>
<name>A0ABW5LYM4_9BACT</name>
<feature type="transmembrane region" description="Helical" evidence="1">
    <location>
        <begin position="372"/>
        <end position="392"/>
    </location>
</feature>
<sequence length="397" mass="44568">MQFIEPSLLWGALAVAIPIAIHFWHQKRGKPQPWAATQWLVERDQQQSRGLRLDNILLLVVRCLLLVLLAFMLSQPLLRQNAQSEHKHKVHLVQPNALLIDNFKFELDEARKKGESVFWATKALEPFNDQSIKSLKPESFNVLTLQTALQQIDAPNTELHLYLINDQTLASVPVITVPAGFRLHTAIDSTIQPKAYLTGKDNKKLFVNRAGKLISSTVLDPGSTYQNSPAHTGPIRVLLNFRNQHERQTIKAALAALTDVYAFDLMIEEKVTPNQSYDWVLTDQFPVKVSPRTLYVLSGAEQPATPSNVIFTNEPLTPQTSDLVATGRLPEWLGERLIETYGLLNSRQPLSQQALQSLFVTTVTSNTAKQAGIQNLLLLLFVVLLAIERWLALTKNA</sequence>
<protein>
    <submittedName>
        <fullName evidence="3">BatA domain-containing protein</fullName>
    </submittedName>
</protein>
<evidence type="ECO:0000313" key="3">
    <source>
        <dbReference type="EMBL" id="MFD2569417.1"/>
    </source>
</evidence>
<accession>A0ABW5LYM4</accession>
<feature type="transmembrane region" description="Helical" evidence="1">
    <location>
        <begin position="6"/>
        <end position="24"/>
    </location>
</feature>
<dbReference type="PANTHER" id="PTHR37464:SF1">
    <property type="entry name" value="BLL2463 PROTEIN"/>
    <property type="match status" value="1"/>
</dbReference>
<dbReference type="EMBL" id="JBHULN010000001">
    <property type="protein sequence ID" value="MFD2569417.1"/>
    <property type="molecule type" value="Genomic_DNA"/>
</dbReference>
<dbReference type="InterPro" id="IPR024163">
    <property type="entry name" value="Aerotolerance_reg_N"/>
</dbReference>
<reference evidence="4" key="1">
    <citation type="journal article" date="2019" name="Int. J. Syst. Evol. Microbiol.">
        <title>The Global Catalogue of Microorganisms (GCM) 10K type strain sequencing project: providing services to taxonomists for standard genome sequencing and annotation.</title>
        <authorList>
            <consortium name="The Broad Institute Genomics Platform"/>
            <consortium name="The Broad Institute Genome Sequencing Center for Infectious Disease"/>
            <person name="Wu L."/>
            <person name="Ma J."/>
        </authorList>
    </citation>
    <scope>NUCLEOTIDE SEQUENCE [LARGE SCALE GENOMIC DNA]</scope>
    <source>
        <strain evidence="4">KCTC 42805</strain>
    </source>
</reference>
<dbReference type="PANTHER" id="PTHR37464">
    <property type="entry name" value="BLL2463 PROTEIN"/>
    <property type="match status" value="1"/>
</dbReference>
<keyword evidence="4" id="KW-1185">Reference proteome</keyword>
<feature type="domain" description="Aerotolerance regulator N-terminal" evidence="2">
    <location>
        <begin position="1"/>
        <end position="76"/>
    </location>
</feature>